<dbReference type="AlphaFoldDB" id="A0A382VDK3"/>
<protein>
    <submittedName>
        <fullName evidence="1">Uncharacterized protein</fullName>
    </submittedName>
</protein>
<reference evidence="1" key="1">
    <citation type="submission" date="2018-05" db="EMBL/GenBank/DDBJ databases">
        <authorList>
            <person name="Lanie J.A."/>
            <person name="Ng W.-L."/>
            <person name="Kazmierczak K.M."/>
            <person name="Andrzejewski T.M."/>
            <person name="Davidsen T.M."/>
            <person name="Wayne K.J."/>
            <person name="Tettelin H."/>
            <person name="Glass J.I."/>
            <person name="Rusch D."/>
            <person name="Podicherti R."/>
            <person name="Tsui H.-C.T."/>
            <person name="Winkler M.E."/>
        </authorList>
    </citation>
    <scope>NUCLEOTIDE SEQUENCE</scope>
</reference>
<proteinExistence type="predicted"/>
<organism evidence="1">
    <name type="scientific">marine metagenome</name>
    <dbReference type="NCBI Taxonomy" id="408172"/>
    <lineage>
        <taxon>unclassified sequences</taxon>
        <taxon>metagenomes</taxon>
        <taxon>ecological metagenomes</taxon>
    </lineage>
</organism>
<evidence type="ECO:0000313" key="1">
    <source>
        <dbReference type="EMBL" id="SVD44537.1"/>
    </source>
</evidence>
<accession>A0A382VDK3</accession>
<gene>
    <name evidence="1" type="ORF">METZ01_LOCUS397391</name>
</gene>
<sequence length="46" mass="5338">MMWSYKKTKQSVTGVIKRASLNSKQTILNPIKLVKQSFAKGYMYLK</sequence>
<dbReference type="EMBL" id="UINC01151123">
    <property type="protein sequence ID" value="SVD44537.1"/>
    <property type="molecule type" value="Genomic_DNA"/>
</dbReference>
<name>A0A382VDK3_9ZZZZ</name>